<dbReference type="InterPro" id="IPR026096">
    <property type="entry name" value="R-trans_p"/>
</dbReference>
<evidence type="ECO:0000313" key="10">
    <source>
        <dbReference type="Proteomes" id="UP000472267"/>
    </source>
</evidence>
<evidence type="ECO:0000256" key="6">
    <source>
        <dbReference type="ARBA" id="ARBA00022989"/>
    </source>
</evidence>
<reference evidence="9" key="3">
    <citation type="submission" date="2025-09" db="UniProtKB">
        <authorList>
            <consortium name="Ensembl"/>
        </authorList>
    </citation>
    <scope>IDENTIFICATION</scope>
</reference>
<dbReference type="PANTHER" id="PTHR14402">
    <property type="entry name" value="RECEPTOR TRANSPORTING PROTEIN"/>
    <property type="match status" value="1"/>
</dbReference>
<dbReference type="GO" id="GO:0008270">
    <property type="term" value="F:zinc ion binding"/>
    <property type="evidence" value="ECO:0007669"/>
    <property type="project" value="UniProtKB-KW"/>
</dbReference>
<dbReference type="RefSeq" id="XP_029976654.1">
    <property type="nucleotide sequence ID" value="XM_030120794.1"/>
</dbReference>
<dbReference type="GO" id="GO:0031849">
    <property type="term" value="F:olfactory receptor binding"/>
    <property type="evidence" value="ECO:0007669"/>
    <property type="project" value="TreeGrafter"/>
</dbReference>
<evidence type="ECO:0000256" key="5">
    <source>
        <dbReference type="ARBA" id="ARBA00022833"/>
    </source>
</evidence>
<keyword evidence="6" id="KW-1133">Transmembrane helix</keyword>
<dbReference type="OrthoDB" id="8121437at2759"/>
<gene>
    <name evidence="9" type="primary">LOC115409558</name>
</gene>
<keyword evidence="3" id="KW-0479">Metal-binding</keyword>
<keyword evidence="4" id="KW-0863">Zinc-finger</keyword>
<dbReference type="InParanoid" id="A0A672J627"/>
<proteinExistence type="predicted"/>
<reference evidence="9" key="2">
    <citation type="submission" date="2025-08" db="UniProtKB">
        <authorList>
            <consortium name="Ensembl"/>
        </authorList>
    </citation>
    <scope>IDENTIFICATION</scope>
</reference>
<dbReference type="GO" id="GO:0006612">
    <property type="term" value="P:protein targeting to membrane"/>
    <property type="evidence" value="ECO:0007669"/>
    <property type="project" value="TreeGrafter"/>
</dbReference>
<evidence type="ECO:0000259" key="8">
    <source>
        <dbReference type="SMART" id="SM01328"/>
    </source>
</evidence>
<accession>A0A672J627</accession>
<dbReference type="Proteomes" id="UP000472267">
    <property type="component" value="Chromosome 22"/>
</dbReference>
<feature type="domain" description="3CxxC-type" evidence="8">
    <location>
        <begin position="59"/>
        <end position="165"/>
    </location>
</feature>
<organism evidence="9 10">
    <name type="scientific">Salarias fasciatus</name>
    <name type="common">Jewelled blenny</name>
    <name type="synonym">Blennius fasciatus</name>
    <dbReference type="NCBI Taxonomy" id="181472"/>
    <lineage>
        <taxon>Eukaryota</taxon>
        <taxon>Metazoa</taxon>
        <taxon>Chordata</taxon>
        <taxon>Craniata</taxon>
        <taxon>Vertebrata</taxon>
        <taxon>Euteleostomi</taxon>
        <taxon>Actinopterygii</taxon>
        <taxon>Neopterygii</taxon>
        <taxon>Teleostei</taxon>
        <taxon>Neoteleostei</taxon>
        <taxon>Acanthomorphata</taxon>
        <taxon>Ovalentaria</taxon>
        <taxon>Blenniimorphae</taxon>
        <taxon>Blenniiformes</taxon>
        <taxon>Blennioidei</taxon>
        <taxon>Blenniidae</taxon>
        <taxon>Salariinae</taxon>
        <taxon>Salarias</taxon>
    </lineage>
</organism>
<name>A0A672J627_SALFA</name>
<sequence>MSSSSDWNPSLWLETFEDLVNDGGELDYGDSWTLNFNYSQTERVSKEERKKGWKVCNHHTIGNFRCANCRRTWPSGRVNVLFRYRLRGHKGTVIMRPFGQACRQCDDVFQFPGFSEEIVEAVLRKLCSKIRKNCYNEDEGETPRDMVKKWTKPHETALCEACEAGICNQRDDENHLCE</sequence>
<dbReference type="Ensembl" id="ENSSFAT00005050134.1">
    <property type="protein sequence ID" value="ENSSFAP00005048520.1"/>
    <property type="gene ID" value="ENSSFAG00005023551.1"/>
</dbReference>
<dbReference type="GeneID" id="115409558"/>
<keyword evidence="10" id="KW-1185">Reference proteome</keyword>
<dbReference type="OMA" id="SINMDTE"/>
<comment type="subcellular location">
    <subcellularLocation>
        <location evidence="1">Membrane</location>
        <topology evidence="1">Single-pass membrane protein</topology>
    </subcellularLocation>
</comment>
<keyword evidence="7" id="KW-0472">Membrane</keyword>
<dbReference type="InterPro" id="IPR027377">
    <property type="entry name" value="ZAR1/RTP1-5-like_Znf-3CxxC"/>
</dbReference>
<dbReference type="AlphaFoldDB" id="A0A672J627"/>
<dbReference type="PANTHER" id="PTHR14402:SF20">
    <property type="entry name" value="RECEPTOR-TRANSPORTING PROTEIN 2"/>
    <property type="match status" value="1"/>
</dbReference>
<evidence type="ECO:0000256" key="7">
    <source>
        <dbReference type="ARBA" id="ARBA00023136"/>
    </source>
</evidence>
<evidence type="ECO:0000256" key="3">
    <source>
        <dbReference type="ARBA" id="ARBA00022723"/>
    </source>
</evidence>
<dbReference type="SMART" id="SM01328">
    <property type="entry name" value="zf-3CxxC"/>
    <property type="match status" value="1"/>
</dbReference>
<reference evidence="9" key="1">
    <citation type="submission" date="2019-06" db="EMBL/GenBank/DDBJ databases">
        <authorList>
            <consortium name="Wellcome Sanger Institute Data Sharing"/>
        </authorList>
    </citation>
    <scope>NUCLEOTIDE SEQUENCE [LARGE SCALE GENOMIC DNA]</scope>
</reference>
<evidence type="ECO:0000256" key="4">
    <source>
        <dbReference type="ARBA" id="ARBA00022771"/>
    </source>
</evidence>
<dbReference type="Pfam" id="PF13695">
    <property type="entry name" value="Zn_ribbon_3CxxC"/>
    <property type="match status" value="1"/>
</dbReference>
<dbReference type="GO" id="GO:0016020">
    <property type="term" value="C:membrane"/>
    <property type="evidence" value="ECO:0007669"/>
    <property type="project" value="UniProtKB-SubCell"/>
</dbReference>
<evidence type="ECO:0000256" key="1">
    <source>
        <dbReference type="ARBA" id="ARBA00004167"/>
    </source>
</evidence>
<evidence type="ECO:0000313" key="9">
    <source>
        <dbReference type="Ensembl" id="ENSSFAP00005048520.1"/>
    </source>
</evidence>
<keyword evidence="5" id="KW-0862">Zinc</keyword>
<dbReference type="GO" id="GO:0051205">
    <property type="term" value="P:protein insertion into membrane"/>
    <property type="evidence" value="ECO:0007669"/>
    <property type="project" value="TreeGrafter"/>
</dbReference>
<keyword evidence="2" id="KW-0812">Transmembrane</keyword>
<evidence type="ECO:0000256" key="2">
    <source>
        <dbReference type="ARBA" id="ARBA00022692"/>
    </source>
</evidence>
<protein>
    <submittedName>
        <fullName evidence="9">Receptor-transporting protein 4-like</fullName>
    </submittedName>
</protein>